<feature type="domain" description="HTH lysR-type" evidence="5">
    <location>
        <begin position="17"/>
        <end position="73"/>
    </location>
</feature>
<dbReference type="PANTHER" id="PTHR30537">
    <property type="entry name" value="HTH-TYPE TRANSCRIPTIONAL REGULATOR"/>
    <property type="match status" value="1"/>
</dbReference>
<keyword evidence="4" id="KW-0804">Transcription</keyword>
<proteinExistence type="inferred from homology"/>
<evidence type="ECO:0000256" key="1">
    <source>
        <dbReference type="ARBA" id="ARBA00009437"/>
    </source>
</evidence>
<evidence type="ECO:0000313" key="7">
    <source>
        <dbReference type="Proteomes" id="UP000535937"/>
    </source>
</evidence>
<evidence type="ECO:0000256" key="2">
    <source>
        <dbReference type="ARBA" id="ARBA00023015"/>
    </source>
</evidence>
<dbReference type="PRINTS" id="PR00039">
    <property type="entry name" value="HTHLYSR"/>
</dbReference>
<dbReference type="Gene3D" id="1.10.10.10">
    <property type="entry name" value="Winged helix-like DNA-binding domain superfamily/Winged helix DNA-binding domain"/>
    <property type="match status" value="1"/>
</dbReference>
<dbReference type="InterPro" id="IPR000847">
    <property type="entry name" value="LysR_HTH_N"/>
</dbReference>
<dbReference type="GO" id="GO:0043565">
    <property type="term" value="F:sequence-specific DNA binding"/>
    <property type="evidence" value="ECO:0007669"/>
    <property type="project" value="TreeGrafter"/>
</dbReference>
<keyword evidence="3 6" id="KW-0238">DNA-binding</keyword>
<dbReference type="Proteomes" id="UP000535937">
    <property type="component" value="Unassembled WGS sequence"/>
</dbReference>
<name>A0A7W4ZBM7_9GAMM</name>
<keyword evidence="7" id="KW-1185">Reference proteome</keyword>
<dbReference type="RefSeq" id="WP_183461923.1">
    <property type="nucleotide sequence ID" value="NZ_JACHWZ010000017.1"/>
</dbReference>
<gene>
    <name evidence="6" type="ORF">FHS09_003398</name>
</gene>
<evidence type="ECO:0000256" key="3">
    <source>
        <dbReference type="ARBA" id="ARBA00023125"/>
    </source>
</evidence>
<dbReference type="CDD" id="cd08422">
    <property type="entry name" value="PBP2_CrgA_like"/>
    <property type="match status" value="1"/>
</dbReference>
<dbReference type="InterPro" id="IPR036388">
    <property type="entry name" value="WH-like_DNA-bd_sf"/>
</dbReference>
<protein>
    <submittedName>
        <fullName evidence="6">DNA-binding transcriptional LysR family regulator</fullName>
    </submittedName>
</protein>
<dbReference type="Pfam" id="PF00126">
    <property type="entry name" value="HTH_1"/>
    <property type="match status" value="1"/>
</dbReference>
<dbReference type="InterPro" id="IPR058163">
    <property type="entry name" value="LysR-type_TF_proteobact-type"/>
</dbReference>
<sequence>MSKIYNQSEAGLGELGNLRRLVYFAAVVETGSFTAAAERLGITKAVVSQQVARLEKEFRTSLLVRTTRKVQPTEAGHAFYQRCASILREAEDAFGELAEAQGEPAGTLRLTAPFDYGISVVVPAIAAFAKRYPNCKVDAVLSDRTLDLMSSNIELSIRVGWLDESNLQARQIGTFRQLLVAPPGMRSEIERLTGPADIAGLPFVANTALRDPLRWSFSLNEIERRNVSVQASIFLDTTLAVGEAVRQGAGLSVLPDYAVADDLEAGRLLQVLPQWSLPAGGIYAVFPSARFRPVKVRAFVEVLSREEKLRYSTKASRS</sequence>
<evidence type="ECO:0000259" key="5">
    <source>
        <dbReference type="PROSITE" id="PS50931"/>
    </source>
</evidence>
<keyword evidence="2" id="KW-0805">Transcription regulation</keyword>
<evidence type="ECO:0000313" key="6">
    <source>
        <dbReference type="EMBL" id="MBB3062549.1"/>
    </source>
</evidence>
<dbReference type="Gene3D" id="3.40.190.290">
    <property type="match status" value="1"/>
</dbReference>
<evidence type="ECO:0000256" key="4">
    <source>
        <dbReference type="ARBA" id="ARBA00023163"/>
    </source>
</evidence>
<dbReference type="GO" id="GO:0006351">
    <property type="term" value="P:DNA-templated transcription"/>
    <property type="evidence" value="ECO:0007669"/>
    <property type="project" value="TreeGrafter"/>
</dbReference>
<organism evidence="6 7">
    <name type="scientific">Microbulbifer rhizosphaerae</name>
    <dbReference type="NCBI Taxonomy" id="1562603"/>
    <lineage>
        <taxon>Bacteria</taxon>
        <taxon>Pseudomonadati</taxon>
        <taxon>Pseudomonadota</taxon>
        <taxon>Gammaproteobacteria</taxon>
        <taxon>Cellvibrionales</taxon>
        <taxon>Microbulbiferaceae</taxon>
        <taxon>Microbulbifer</taxon>
    </lineage>
</organism>
<comment type="caution">
    <text evidence="6">The sequence shown here is derived from an EMBL/GenBank/DDBJ whole genome shotgun (WGS) entry which is preliminary data.</text>
</comment>
<dbReference type="GO" id="GO:0003700">
    <property type="term" value="F:DNA-binding transcription factor activity"/>
    <property type="evidence" value="ECO:0007669"/>
    <property type="project" value="InterPro"/>
</dbReference>
<dbReference type="SUPFAM" id="SSF46785">
    <property type="entry name" value="Winged helix' DNA-binding domain"/>
    <property type="match status" value="1"/>
</dbReference>
<dbReference type="InterPro" id="IPR005119">
    <property type="entry name" value="LysR_subst-bd"/>
</dbReference>
<accession>A0A7W4ZBM7</accession>
<dbReference type="InterPro" id="IPR036390">
    <property type="entry name" value="WH_DNA-bd_sf"/>
</dbReference>
<dbReference type="SUPFAM" id="SSF53850">
    <property type="entry name" value="Periplasmic binding protein-like II"/>
    <property type="match status" value="1"/>
</dbReference>
<reference evidence="6 7" key="1">
    <citation type="submission" date="2020-08" db="EMBL/GenBank/DDBJ databases">
        <title>Genomic Encyclopedia of Type Strains, Phase III (KMG-III): the genomes of soil and plant-associated and newly described type strains.</title>
        <authorList>
            <person name="Whitman W."/>
        </authorList>
    </citation>
    <scope>NUCLEOTIDE SEQUENCE [LARGE SCALE GENOMIC DNA]</scope>
    <source>
        <strain evidence="6 7">CECT 8799</strain>
    </source>
</reference>
<comment type="similarity">
    <text evidence="1">Belongs to the LysR transcriptional regulatory family.</text>
</comment>
<dbReference type="Pfam" id="PF03466">
    <property type="entry name" value="LysR_substrate"/>
    <property type="match status" value="1"/>
</dbReference>
<dbReference type="PANTHER" id="PTHR30537:SF66">
    <property type="entry name" value="IRON-REGULATED VIRULENCE REGULATORY PROTEIN IRGB"/>
    <property type="match status" value="1"/>
</dbReference>
<dbReference type="FunFam" id="1.10.10.10:FF:000001">
    <property type="entry name" value="LysR family transcriptional regulator"/>
    <property type="match status" value="1"/>
</dbReference>
<dbReference type="EMBL" id="JACHWZ010000017">
    <property type="protein sequence ID" value="MBB3062549.1"/>
    <property type="molecule type" value="Genomic_DNA"/>
</dbReference>
<dbReference type="AlphaFoldDB" id="A0A7W4ZBM7"/>
<dbReference type="PROSITE" id="PS50931">
    <property type="entry name" value="HTH_LYSR"/>
    <property type="match status" value="1"/>
</dbReference>